<sequence length="219" mass="25908">MRNFLLLPIGFFLTVISLYPHKIYHYKEITKNKQIRVTWRIIKETSDRILIQAIKPGENRLFLLHKKDGSTLKWSVIKKNNRFVAVRKENTITVHLEKNGKKKQRILKIDKTPWIQTPEFGFLSLVKSKQKSKLFGIICPRDFSFHKMIANKEGEEEIKIGNKKYHTVKIKVTLKGWLSMFWHSYYWFRKNDGVFVKFEGVRGGPFTPKTITQLIGEKN</sequence>
<dbReference type="RefSeq" id="WP_066064754.1">
    <property type="nucleotide sequence ID" value="NZ_CP013015.1"/>
</dbReference>
<evidence type="ECO:0000313" key="3">
    <source>
        <dbReference type="Proteomes" id="UP000070560"/>
    </source>
</evidence>
<dbReference type="Proteomes" id="UP000070560">
    <property type="component" value="Chromosome"/>
</dbReference>
<gene>
    <name evidence="2" type="ORF">ENJ03_00880</name>
    <name evidence="1" type="ORF">HS1_001974</name>
</gene>
<dbReference type="KEGG" id="daw:HS1_001974"/>
<proteinExistence type="predicted"/>
<evidence type="ECO:0008006" key="4">
    <source>
        <dbReference type="Google" id="ProtNLM"/>
    </source>
</evidence>
<dbReference type="Proteomes" id="UP000886268">
    <property type="component" value="Unassembled WGS sequence"/>
</dbReference>
<dbReference type="EMBL" id="DRKW01000051">
    <property type="protein sequence ID" value="HEB73762.1"/>
    <property type="molecule type" value="Genomic_DNA"/>
</dbReference>
<dbReference type="EMBL" id="CP013015">
    <property type="protein sequence ID" value="AMM41766.1"/>
    <property type="molecule type" value="Genomic_DNA"/>
</dbReference>
<dbReference type="AlphaFoldDB" id="A0A7V1N283"/>
<dbReference type="OrthoDB" id="5405739at2"/>
<protein>
    <recommendedName>
        <fullName evidence="4">DUF3108 domain-containing protein</fullName>
    </recommendedName>
</protein>
<evidence type="ECO:0000313" key="1">
    <source>
        <dbReference type="EMBL" id="AMM41766.1"/>
    </source>
</evidence>
<keyword evidence="3" id="KW-1185">Reference proteome</keyword>
<reference evidence="2" key="2">
    <citation type="journal article" date="2020" name="mSystems">
        <title>Genome- and Community-Level Interaction Insights into Carbon Utilization and Element Cycling Functions of Hydrothermarchaeota in Hydrothermal Sediment.</title>
        <authorList>
            <person name="Zhou Z."/>
            <person name="Liu Y."/>
            <person name="Xu W."/>
            <person name="Pan J."/>
            <person name="Luo Z.H."/>
            <person name="Li M."/>
        </authorList>
    </citation>
    <scope>NUCLEOTIDE SEQUENCE [LARGE SCALE GENOMIC DNA]</scope>
    <source>
        <strain evidence="2">HyVt-45</strain>
    </source>
</reference>
<name>A0A7V1N283_DESA2</name>
<accession>A0A7V1N283</accession>
<reference evidence="1 3" key="1">
    <citation type="submission" date="2015-10" db="EMBL/GenBank/DDBJ databases">
        <title>Candidatus Desulfofervidus auxilii, a hydrogenotrophic sulfate-reducing bacterium involved in the thermophilic anaerobic oxidation of methane.</title>
        <authorList>
            <person name="Krukenberg V."/>
            <person name="Richter M."/>
            <person name="Wegener G."/>
        </authorList>
    </citation>
    <scope>NUCLEOTIDE SEQUENCE [LARGE SCALE GENOMIC DNA]</scope>
    <source>
        <strain evidence="1 3">HS1</strain>
    </source>
</reference>
<organism evidence="2">
    <name type="scientific">Desulfofervidus auxilii</name>
    <dbReference type="NCBI Taxonomy" id="1621989"/>
    <lineage>
        <taxon>Bacteria</taxon>
        <taxon>Pseudomonadati</taxon>
        <taxon>Thermodesulfobacteriota</taxon>
        <taxon>Candidatus Desulfofervidia</taxon>
        <taxon>Candidatus Desulfofervidales</taxon>
        <taxon>Candidatus Desulfofervidaceae</taxon>
        <taxon>Candidatus Desulfofervidus</taxon>
    </lineage>
</organism>
<evidence type="ECO:0000313" key="2">
    <source>
        <dbReference type="EMBL" id="HEB73762.1"/>
    </source>
</evidence>